<evidence type="ECO:0000313" key="1">
    <source>
        <dbReference type="EMBL" id="GFB12209.1"/>
    </source>
</evidence>
<accession>A0A699KUI7</accession>
<reference evidence="1" key="1">
    <citation type="journal article" date="2019" name="Sci. Rep.">
        <title>Draft genome of Tanacetum cinerariifolium, the natural source of mosquito coil.</title>
        <authorList>
            <person name="Yamashiro T."/>
            <person name="Shiraishi A."/>
            <person name="Satake H."/>
            <person name="Nakayama K."/>
        </authorList>
    </citation>
    <scope>NUCLEOTIDE SEQUENCE</scope>
</reference>
<protein>
    <submittedName>
        <fullName evidence="1">Uncharacterized protein</fullName>
    </submittedName>
</protein>
<comment type="caution">
    <text evidence="1">The sequence shown here is derived from an EMBL/GenBank/DDBJ whole genome shotgun (WGS) entry which is preliminary data.</text>
</comment>
<organism evidence="1">
    <name type="scientific">Tanacetum cinerariifolium</name>
    <name type="common">Dalmatian daisy</name>
    <name type="synonym">Chrysanthemum cinerariifolium</name>
    <dbReference type="NCBI Taxonomy" id="118510"/>
    <lineage>
        <taxon>Eukaryota</taxon>
        <taxon>Viridiplantae</taxon>
        <taxon>Streptophyta</taxon>
        <taxon>Embryophyta</taxon>
        <taxon>Tracheophyta</taxon>
        <taxon>Spermatophyta</taxon>
        <taxon>Magnoliopsida</taxon>
        <taxon>eudicotyledons</taxon>
        <taxon>Gunneridae</taxon>
        <taxon>Pentapetalae</taxon>
        <taxon>asterids</taxon>
        <taxon>campanulids</taxon>
        <taxon>Asterales</taxon>
        <taxon>Asteraceae</taxon>
        <taxon>Asteroideae</taxon>
        <taxon>Anthemideae</taxon>
        <taxon>Anthemidinae</taxon>
        <taxon>Tanacetum</taxon>
    </lineage>
</organism>
<gene>
    <name evidence="1" type="ORF">Tci_684180</name>
</gene>
<proteinExistence type="predicted"/>
<dbReference type="AlphaFoldDB" id="A0A699KUI7"/>
<sequence length="69" mass="7813">MLRGSVKILLVKAQRNGKVLNDEELEFLAHPVLTANLSSYRSYVLSEVPISNNTNNDMLNQSMQEMPYS</sequence>
<dbReference type="EMBL" id="BKCJ010556803">
    <property type="protein sequence ID" value="GFB12209.1"/>
    <property type="molecule type" value="Genomic_DNA"/>
</dbReference>
<name>A0A699KUI7_TANCI</name>